<dbReference type="Proteomes" id="UP000005408">
    <property type="component" value="Unassembled WGS sequence"/>
</dbReference>
<dbReference type="OMA" id="IAMAGVH"/>
<name>A0A8W8ITH7_MAGGI</name>
<dbReference type="InterPro" id="IPR011042">
    <property type="entry name" value="6-blade_b-propeller_TolB-like"/>
</dbReference>
<dbReference type="SUPFAM" id="SSF52833">
    <property type="entry name" value="Thioredoxin-like"/>
    <property type="match status" value="1"/>
</dbReference>
<evidence type="ECO:0000259" key="2">
    <source>
        <dbReference type="PROSITE" id="PS51352"/>
    </source>
</evidence>
<dbReference type="PANTHER" id="PTHR46388">
    <property type="entry name" value="NHL REPEAT-CONTAINING PROTEIN 2"/>
    <property type="match status" value="1"/>
</dbReference>
<dbReference type="PANTHER" id="PTHR46388:SF2">
    <property type="entry name" value="NHL REPEAT-CONTAINING PROTEIN 2"/>
    <property type="match status" value="1"/>
</dbReference>
<protein>
    <recommendedName>
        <fullName evidence="2">Thioredoxin domain-containing protein</fullName>
    </recommendedName>
</protein>
<keyword evidence="1" id="KW-0677">Repeat</keyword>
<dbReference type="InterPro" id="IPR045302">
    <property type="entry name" value="NHL2_NHL_rpt_dom"/>
</dbReference>
<feature type="domain" description="Thioredoxin" evidence="2">
    <location>
        <begin position="40"/>
        <end position="187"/>
    </location>
</feature>
<dbReference type="InterPro" id="IPR036249">
    <property type="entry name" value="Thioredoxin-like_sf"/>
</dbReference>
<dbReference type="OrthoDB" id="273823at2759"/>
<accession>A0A8W8ITH7</accession>
<dbReference type="AlphaFoldDB" id="A0A8W8ITH7"/>
<dbReference type="Pfam" id="PF13905">
    <property type="entry name" value="Thioredoxin_8"/>
    <property type="match status" value="1"/>
</dbReference>
<evidence type="ECO:0000313" key="3">
    <source>
        <dbReference type="EnsemblMetazoa" id="G15338.1:cds"/>
    </source>
</evidence>
<proteinExistence type="predicted"/>
<organism evidence="3 4">
    <name type="scientific">Magallana gigas</name>
    <name type="common">Pacific oyster</name>
    <name type="synonym">Crassostrea gigas</name>
    <dbReference type="NCBI Taxonomy" id="29159"/>
    <lineage>
        <taxon>Eukaryota</taxon>
        <taxon>Metazoa</taxon>
        <taxon>Spiralia</taxon>
        <taxon>Lophotrochozoa</taxon>
        <taxon>Mollusca</taxon>
        <taxon>Bivalvia</taxon>
        <taxon>Autobranchia</taxon>
        <taxon>Pteriomorphia</taxon>
        <taxon>Ostreida</taxon>
        <taxon>Ostreoidea</taxon>
        <taxon>Ostreidae</taxon>
        <taxon>Magallana</taxon>
    </lineage>
</organism>
<dbReference type="SUPFAM" id="SSF101898">
    <property type="entry name" value="NHL repeat"/>
    <property type="match status" value="1"/>
</dbReference>
<sequence length="699" mass="77249">MGDVGDILEACMLFDQKLQDTDDTEKRHNVIREHINLVENKLKVKCPQFKTDLEWMNVSSPLNLEQLKGKVVVLDFFTYCCINCLHILPDLAALENQFTIQDGVIVIGVHSAKFENEKISANILSAILRYNIDHPVMNDNEATLWSELMIQCWPTLVVLSPSGYILQFYVGEGHREKLLEFVNVCTSFYRDNGLLSKHDIPLDLEKYKRGNLSLKFPGKICVSGKNIVVSDTGHNRVLVLSKDGVVQHCVGGKERGFKDGTFTQCRFDSPQGVVMKENVIYLADTENHAIRKIDLQKQEVTTIAGNGKQGNDKFGGGIGIKQELSSPWDLVIGPSPDGQTDSVLYIAMAGTHQIWVYFLTDVKWHKGKEYKQGSCVRFAGSGNEENRNNNYPEKAAFAQPSGLTLGNTPEGSFLFVADSESSTIRSVALKDGAVKHVVGGERDPMNLFAYGDKDGTGIDAKLQHPLGVAMVTDSGSILVADSYNHKLKLVDISKKQCTTVWGTDGEVKLNEPGGLSVDSKQGLAYIADTNNHNIRILRIQDKVMSQLPVIFPSDTVDSLTIKLSDILKPGKEPEKNETISVAPGSEVKVNLLLSLPVGGHVNDEAPSKWTAVMQESSCDGAGNPLFSQTGTIQENSPQHLFSWKMPDLSSSGRLFLYLKAKVFYCDESKACKMKEKVFMQELNFESSGASKEVQFKFPV</sequence>
<dbReference type="PROSITE" id="PS51352">
    <property type="entry name" value="THIOREDOXIN_2"/>
    <property type="match status" value="1"/>
</dbReference>
<dbReference type="InterPro" id="IPR012336">
    <property type="entry name" value="Thioredoxin-like_fold"/>
</dbReference>
<dbReference type="Gene3D" id="2.120.10.30">
    <property type="entry name" value="TolB, C-terminal domain"/>
    <property type="match status" value="2"/>
</dbReference>
<dbReference type="InterPro" id="IPR013766">
    <property type="entry name" value="Thioredoxin_domain"/>
</dbReference>
<dbReference type="Gene3D" id="3.40.30.10">
    <property type="entry name" value="Glutaredoxin"/>
    <property type="match status" value="1"/>
</dbReference>
<dbReference type="CDD" id="cd14951">
    <property type="entry name" value="NHL-2_like"/>
    <property type="match status" value="1"/>
</dbReference>
<evidence type="ECO:0000256" key="1">
    <source>
        <dbReference type="ARBA" id="ARBA00022737"/>
    </source>
</evidence>
<dbReference type="Pfam" id="PF01436">
    <property type="entry name" value="NHL"/>
    <property type="match status" value="3"/>
</dbReference>
<evidence type="ECO:0000313" key="4">
    <source>
        <dbReference type="Proteomes" id="UP000005408"/>
    </source>
</evidence>
<dbReference type="InterPro" id="IPR001258">
    <property type="entry name" value="NHL_repeat"/>
</dbReference>
<keyword evidence="4" id="KW-1185">Reference proteome</keyword>
<dbReference type="EnsemblMetazoa" id="G15338.1">
    <property type="protein sequence ID" value="G15338.1:cds"/>
    <property type="gene ID" value="G15338"/>
</dbReference>
<reference evidence="3" key="1">
    <citation type="submission" date="2022-08" db="UniProtKB">
        <authorList>
            <consortium name="EnsemblMetazoa"/>
        </authorList>
    </citation>
    <scope>IDENTIFICATION</scope>
    <source>
        <strain evidence="3">05x7-T-G4-1.051#20</strain>
    </source>
</reference>